<dbReference type="GO" id="GO:0051213">
    <property type="term" value="F:dioxygenase activity"/>
    <property type="evidence" value="ECO:0007669"/>
    <property type="project" value="UniProtKB-KW"/>
</dbReference>
<dbReference type="PANTHER" id="PTHR20883:SF14">
    <property type="entry name" value="PHYTANOYL-COA DIOXYGENASE"/>
    <property type="match status" value="1"/>
</dbReference>
<keyword evidence="2" id="KW-1185">Reference proteome</keyword>
<dbReference type="PANTHER" id="PTHR20883">
    <property type="entry name" value="PHYTANOYL-COA DIOXYGENASE DOMAIN CONTAINING 1"/>
    <property type="match status" value="1"/>
</dbReference>
<name>A0ABU7SR23_9ACTN</name>
<comment type="caution">
    <text evidence="1">The sequence shown here is derived from an EMBL/GenBank/DDBJ whole genome shotgun (WGS) entry which is preliminary data.</text>
</comment>
<dbReference type="SUPFAM" id="SSF51197">
    <property type="entry name" value="Clavaminate synthase-like"/>
    <property type="match status" value="1"/>
</dbReference>
<proteinExistence type="predicted"/>
<evidence type="ECO:0000313" key="1">
    <source>
        <dbReference type="EMBL" id="MEE6312017.1"/>
    </source>
</evidence>
<accession>A0ABU7SR23</accession>
<dbReference type="EMBL" id="JAZGQL010000040">
    <property type="protein sequence ID" value="MEE6312017.1"/>
    <property type="molecule type" value="Genomic_DNA"/>
</dbReference>
<keyword evidence="1" id="KW-0560">Oxidoreductase</keyword>
<dbReference type="Proteomes" id="UP001339911">
    <property type="component" value="Unassembled WGS sequence"/>
</dbReference>
<protein>
    <submittedName>
        <fullName evidence="1">Phytanoyl-CoA dioxygenase family protein</fullName>
    </submittedName>
</protein>
<keyword evidence="1" id="KW-0223">Dioxygenase</keyword>
<reference evidence="1 2" key="1">
    <citation type="submission" date="2024-01" db="EMBL/GenBank/DDBJ databases">
        <title>Genome insights into Plantactinospora veratri sp. nov.</title>
        <authorList>
            <person name="Wang L."/>
        </authorList>
    </citation>
    <scope>NUCLEOTIDE SEQUENCE [LARGE SCALE GENOMIC DNA]</scope>
    <source>
        <strain evidence="1 2">NEAU-FHS4</strain>
    </source>
</reference>
<dbReference type="Pfam" id="PF05721">
    <property type="entry name" value="PhyH"/>
    <property type="match status" value="1"/>
</dbReference>
<dbReference type="InterPro" id="IPR008775">
    <property type="entry name" value="Phytyl_CoA_dOase-like"/>
</dbReference>
<dbReference type="RefSeq" id="WP_331211898.1">
    <property type="nucleotide sequence ID" value="NZ_JAZGQL010000040.1"/>
</dbReference>
<dbReference type="Gene3D" id="2.60.120.620">
    <property type="entry name" value="q2cbj1_9rhob like domain"/>
    <property type="match status" value="1"/>
</dbReference>
<gene>
    <name evidence="1" type="ORF">V1634_34930</name>
</gene>
<sequence length="312" mass="35501">MESAFASEVPLTDEERSRLADDGYLVLRGVLPDDALQPVRDALAAVVDRMARQWRDEGLIDQLHEDAPFTTRWWLIRQQLPALRPVTWRRVLVSEAMYRLWRRPELTGRMRSWLGDELWAHDTWNGRPREPWAPVQKIGWHQDAYYLRGWEPADGNILTCWIPLVPVDARAGCLQILPGSHRHGVIPPEFDEFRNKNVSVERLGHIEPVTLPTVPGDVVIFTESTVHQALPNESEGVRWTVDVRFGADSPAMRRKARGGYLCRTAGDSSRIESYQEWAAKYDPRTGAMAAQLRAIDAAAVRSGSMARDISTY</sequence>
<organism evidence="1 2">
    <name type="scientific">Plantactinospora veratri</name>
    <dbReference type="NCBI Taxonomy" id="1436122"/>
    <lineage>
        <taxon>Bacteria</taxon>
        <taxon>Bacillati</taxon>
        <taxon>Actinomycetota</taxon>
        <taxon>Actinomycetes</taxon>
        <taxon>Micromonosporales</taxon>
        <taxon>Micromonosporaceae</taxon>
        <taxon>Plantactinospora</taxon>
    </lineage>
</organism>
<evidence type="ECO:0000313" key="2">
    <source>
        <dbReference type="Proteomes" id="UP001339911"/>
    </source>
</evidence>